<keyword evidence="8" id="KW-1185">Reference proteome</keyword>
<evidence type="ECO:0000256" key="1">
    <source>
        <dbReference type="ARBA" id="ARBA00022475"/>
    </source>
</evidence>
<dbReference type="EMBL" id="WEGJ01000007">
    <property type="protein sequence ID" value="MQY12544.1"/>
    <property type="molecule type" value="Genomic_DNA"/>
</dbReference>
<feature type="transmembrane region" description="Helical" evidence="5">
    <location>
        <begin position="21"/>
        <end position="39"/>
    </location>
</feature>
<feature type="transmembrane region" description="Helical" evidence="5">
    <location>
        <begin position="51"/>
        <end position="73"/>
    </location>
</feature>
<evidence type="ECO:0000256" key="5">
    <source>
        <dbReference type="SAM" id="Phobius"/>
    </source>
</evidence>
<protein>
    <recommendedName>
        <fullName evidence="6">Lipopolysaccharide assembly protein A domain-containing protein</fullName>
    </recommendedName>
</protein>
<dbReference type="AlphaFoldDB" id="A0A7K0CIH9"/>
<evidence type="ECO:0000256" key="4">
    <source>
        <dbReference type="ARBA" id="ARBA00023136"/>
    </source>
</evidence>
<dbReference type="InterPro" id="IPR010445">
    <property type="entry name" value="LapA_dom"/>
</dbReference>
<dbReference type="GO" id="GO:0005886">
    <property type="term" value="C:plasma membrane"/>
    <property type="evidence" value="ECO:0007669"/>
    <property type="project" value="InterPro"/>
</dbReference>
<gene>
    <name evidence="7" type="ORF">SRB5_26790</name>
</gene>
<evidence type="ECO:0000313" key="8">
    <source>
        <dbReference type="Proteomes" id="UP000466345"/>
    </source>
</evidence>
<evidence type="ECO:0000256" key="2">
    <source>
        <dbReference type="ARBA" id="ARBA00022692"/>
    </source>
</evidence>
<dbReference type="Pfam" id="PF06305">
    <property type="entry name" value="LapA_dom"/>
    <property type="match status" value="1"/>
</dbReference>
<reference evidence="7 8" key="1">
    <citation type="submission" date="2019-10" db="EMBL/GenBank/DDBJ databases">
        <title>Streptomyces smaragdinus sp. nov. and Streptomyces fabii sp. nov., isolated from the gut of fungus growing-termite Macrotermes natalensis.</title>
        <authorList>
            <person name="Schwitalla J."/>
            <person name="Benndorf R."/>
            <person name="Martin K."/>
            <person name="De Beer W."/>
            <person name="Kaster A.-K."/>
            <person name="Vollmers J."/>
            <person name="Poulsen M."/>
            <person name="Beemelmanns C."/>
        </authorList>
    </citation>
    <scope>NUCLEOTIDE SEQUENCE [LARGE SCALE GENOMIC DNA]</scope>
    <source>
        <strain evidence="7 8">RB5</strain>
    </source>
</reference>
<dbReference type="Proteomes" id="UP000466345">
    <property type="component" value="Unassembled WGS sequence"/>
</dbReference>
<name>A0A7K0CIH9_9ACTN</name>
<keyword evidence="2 5" id="KW-0812">Transmembrane</keyword>
<evidence type="ECO:0000259" key="6">
    <source>
        <dbReference type="Pfam" id="PF06305"/>
    </source>
</evidence>
<feature type="domain" description="Lipopolysaccharide assembly protein A" evidence="6">
    <location>
        <begin position="37"/>
        <end position="73"/>
    </location>
</feature>
<proteinExistence type="predicted"/>
<comment type="caution">
    <text evidence="7">The sequence shown here is derived from an EMBL/GenBank/DDBJ whole genome shotgun (WGS) entry which is preliminary data.</text>
</comment>
<keyword evidence="3 5" id="KW-1133">Transmembrane helix</keyword>
<evidence type="ECO:0000313" key="7">
    <source>
        <dbReference type="EMBL" id="MQY12544.1"/>
    </source>
</evidence>
<accession>A0A7K0CIH9</accession>
<keyword evidence="4 5" id="KW-0472">Membrane</keyword>
<sequence>MASSTSGRAKPGWRQRLTPGRVVTAVLAILALVFVFQNTDETQIHLIVSEVSMPLWLALLGVGLIGVLVGWMVRGRRRYEPR</sequence>
<organism evidence="7 8">
    <name type="scientific">Streptomyces smaragdinus</name>
    <dbReference type="NCBI Taxonomy" id="2585196"/>
    <lineage>
        <taxon>Bacteria</taxon>
        <taxon>Bacillati</taxon>
        <taxon>Actinomycetota</taxon>
        <taxon>Actinomycetes</taxon>
        <taxon>Kitasatosporales</taxon>
        <taxon>Streptomycetaceae</taxon>
        <taxon>Streptomyces</taxon>
    </lineage>
</organism>
<dbReference type="RefSeq" id="WP_153452163.1">
    <property type="nucleotide sequence ID" value="NZ_WEGJ01000007.1"/>
</dbReference>
<keyword evidence="1" id="KW-1003">Cell membrane</keyword>
<evidence type="ECO:0000256" key="3">
    <source>
        <dbReference type="ARBA" id="ARBA00022989"/>
    </source>
</evidence>